<proteinExistence type="predicted"/>
<organism evidence="2 3">
    <name type="scientific">Sphingopyxis indica</name>
    <dbReference type="NCBI Taxonomy" id="436663"/>
    <lineage>
        <taxon>Bacteria</taxon>
        <taxon>Pseudomonadati</taxon>
        <taxon>Pseudomonadota</taxon>
        <taxon>Alphaproteobacteria</taxon>
        <taxon>Sphingomonadales</taxon>
        <taxon>Sphingomonadaceae</taxon>
        <taxon>Sphingopyxis</taxon>
    </lineage>
</organism>
<dbReference type="Gene3D" id="3.40.50.1110">
    <property type="entry name" value="SGNH hydrolase"/>
    <property type="match status" value="1"/>
</dbReference>
<dbReference type="InterPro" id="IPR036514">
    <property type="entry name" value="SGNH_hydro_sf"/>
</dbReference>
<gene>
    <name evidence="2" type="ORF">SAMN06295955_11548</name>
</gene>
<accession>A0A239KNS9</accession>
<dbReference type="GO" id="GO:0016788">
    <property type="term" value="F:hydrolase activity, acting on ester bonds"/>
    <property type="evidence" value="ECO:0007669"/>
    <property type="project" value="UniProtKB-ARBA"/>
</dbReference>
<sequence>MGAVETARDALFGNPPKPDFEPSREGLLAAISELQENITGIVSGIPAYATVTELPAVTTDDNGKQARVYADGDPANNTFWIVQSGAWQIDTSFADSLETAIQPLVDEAEAAAASVSDIVQKQSSEIPSVAITDEDGNAAMTVSATKVDHPDINQIRSDSLTAGGSLVRQAGADRLAITDEEGNALAIFDLANPSGGEGSGAPASTYDIEPSAWSYGDSDAYSREANLESAAYLFVIFGQSNAIGTNNDADALISTTPTYADNALMLGASPRVTTGGNSLTSLKEVSSGSLKETAVSAMVNHFIREHDDTFSALPTVVGFAAGVGGQPMMALKRGSDGYEAMLAGVDDAVTGLRERGFRKITTVVSWIGSEGDADKFFGMNAGWWTTMAQAFFRGVQQDIMERTGEATAPIVVLQPISYNPDSLNGSVPLPSGGSAVLDLWDAPVLRGMMALDGVDNIRVAPPAYAYPHSTAGGDVLHRNNTGHYWCGLNLAKVAWAELIGTGWRGCRPSRTDKPYFATATQIVIPFDTQGGGPASGGGDDGTALVLDTSGDYVTTITNHGLEFDDGSGSAPSISAVSVDGRNLVIDLSGAPTGLRPRVIGGMTPSTADGVGPVTGPRTTIRDKFGWTPIHSGAGTDPIYDFALPFVLEL</sequence>
<keyword evidence="3" id="KW-1185">Reference proteome</keyword>
<dbReference type="AlphaFoldDB" id="A0A239KNS9"/>
<name>A0A239KNS9_9SPHN</name>
<evidence type="ECO:0000256" key="1">
    <source>
        <dbReference type="SAM" id="MobiDB-lite"/>
    </source>
</evidence>
<feature type="region of interest" description="Disordered" evidence="1">
    <location>
        <begin position="1"/>
        <end position="21"/>
    </location>
</feature>
<dbReference type="EMBL" id="FZPA01000015">
    <property type="protein sequence ID" value="SNT19328.1"/>
    <property type="molecule type" value="Genomic_DNA"/>
</dbReference>
<evidence type="ECO:0000313" key="2">
    <source>
        <dbReference type="EMBL" id="SNT19328.1"/>
    </source>
</evidence>
<protein>
    <submittedName>
        <fullName evidence="2">Uncharacterized protein</fullName>
    </submittedName>
</protein>
<dbReference type="Proteomes" id="UP000198339">
    <property type="component" value="Unassembled WGS sequence"/>
</dbReference>
<evidence type="ECO:0000313" key="3">
    <source>
        <dbReference type="Proteomes" id="UP000198339"/>
    </source>
</evidence>
<dbReference type="SUPFAM" id="SSF52266">
    <property type="entry name" value="SGNH hydrolase"/>
    <property type="match status" value="1"/>
</dbReference>
<reference evidence="2 3" key="1">
    <citation type="submission" date="2017-06" db="EMBL/GenBank/DDBJ databases">
        <authorList>
            <person name="Kim H.J."/>
            <person name="Triplett B.A."/>
        </authorList>
    </citation>
    <scope>NUCLEOTIDE SEQUENCE [LARGE SCALE GENOMIC DNA]</scope>
    <source>
        <strain evidence="2 3">DS15</strain>
    </source>
</reference>